<dbReference type="VEuPathDB" id="VectorBase:GPPI030394"/>
<dbReference type="EMBL" id="JXJN01014424">
    <property type="status" value="NOT_ANNOTATED_CDS"/>
    <property type="molecule type" value="Genomic_DNA"/>
</dbReference>
<feature type="domain" description="GH18" evidence="2">
    <location>
        <begin position="1"/>
        <end position="120"/>
    </location>
</feature>
<protein>
    <recommendedName>
        <fullName evidence="2">GH18 domain-containing protein</fullName>
    </recommendedName>
</protein>
<organism evidence="3 4">
    <name type="scientific">Glossina palpalis gambiensis</name>
    <dbReference type="NCBI Taxonomy" id="67801"/>
    <lineage>
        <taxon>Eukaryota</taxon>
        <taxon>Metazoa</taxon>
        <taxon>Ecdysozoa</taxon>
        <taxon>Arthropoda</taxon>
        <taxon>Hexapoda</taxon>
        <taxon>Insecta</taxon>
        <taxon>Pterygota</taxon>
        <taxon>Neoptera</taxon>
        <taxon>Endopterygota</taxon>
        <taxon>Diptera</taxon>
        <taxon>Brachycera</taxon>
        <taxon>Muscomorpha</taxon>
        <taxon>Hippoboscoidea</taxon>
        <taxon>Glossinidae</taxon>
        <taxon>Glossina</taxon>
    </lineage>
</organism>
<dbReference type="Gene3D" id="3.20.20.80">
    <property type="entry name" value="Glycosidases"/>
    <property type="match status" value="1"/>
</dbReference>
<evidence type="ECO:0000313" key="3">
    <source>
        <dbReference type="EnsemblMetazoa" id="GPPI030394-PA"/>
    </source>
</evidence>
<evidence type="ECO:0000313" key="4">
    <source>
        <dbReference type="Proteomes" id="UP000092460"/>
    </source>
</evidence>
<dbReference type="STRING" id="67801.A0A1B0BHM2"/>
<dbReference type="InterPro" id="IPR036508">
    <property type="entry name" value="Chitin-bd_dom_sf"/>
</dbReference>
<dbReference type="GO" id="GO:0008061">
    <property type="term" value="F:chitin binding"/>
    <property type="evidence" value="ECO:0007669"/>
    <property type="project" value="InterPro"/>
</dbReference>
<dbReference type="SUPFAM" id="SSF51445">
    <property type="entry name" value="(Trans)glycosidases"/>
    <property type="match status" value="1"/>
</dbReference>
<sequence length="187" mass="21117">MKKTPVYGYGPMVSNVARSRPLQMQKYGTDFVICETKLVKPNIKPFNSGIERDVQEEFLTREFLSKRYDDERSIALKIDLLKSLNLAGAMLWSIEMDNFRGICGKKYPLLSTINLKLGKDINELPSNAIPASAVSPSVGDCPSKGLCAYPKDCSRFYQCLKGVRFDFVCRSGLWLCNWPQTVKCNII</sequence>
<dbReference type="InterPro" id="IPR002557">
    <property type="entry name" value="Chitin-bd_dom"/>
</dbReference>
<proteinExistence type="predicted"/>
<dbReference type="GO" id="GO:0005576">
    <property type="term" value="C:extracellular region"/>
    <property type="evidence" value="ECO:0007669"/>
    <property type="project" value="InterPro"/>
</dbReference>
<dbReference type="AlphaFoldDB" id="A0A1B0BHM2"/>
<reference evidence="3" key="2">
    <citation type="submission" date="2020-05" db="UniProtKB">
        <authorList>
            <consortium name="EnsemblMetazoa"/>
        </authorList>
    </citation>
    <scope>IDENTIFICATION</scope>
    <source>
        <strain evidence="3">IAEA</strain>
    </source>
</reference>
<dbReference type="InterPro" id="IPR001223">
    <property type="entry name" value="Glyco_hydro18_cat"/>
</dbReference>
<keyword evidence="4" id="KW-1185">Reference proteome</keyword>
<dbReference type="SMART" id="SM00494">
    <property type="entry name" value="ChtBD2"/>
    <property type="match status" value="1"/>
</dbReference>
<dbReference type="Proteomes" id="UP000092460">
    <property type="component" value="Unassembled WGS sequence"/>
</dbReference>
<dbReference type="SUPFAM" id="SSF57625">
    <property type="entry name" value="Invertebrate chitin-binding proteins"/>
    <property type="match status" value="1"/>
</dbReference>
<dbReference type="EnsemblMetazoa" id="GPPI030394-RA">
    <property type="protein sequence ID" value="GPPI030394-PA"/>
    <property type="gene ID" value="GPPI030394"/>
</dbReference>
<reference evidence="4" key="1">
    <citation type="submission" date="2015-01" db="EMBL/GenBank/DDBJ databases">
        <authorList>
            <person name="Aksoy S."/>
            <person name="Warren W."/>
            <person name="Wilson R.K."/>
        </authorList>
    </citation>
    <scope>NUCLEOTIDE SEQUENCE [LARGE SCALE GENOMIC DNA]</scope>
    <source>
        <strain evidence="4">IAEA</strain>
    </source>
</reference>
<evidence type="ECO:0000256" key="1">
    <source>
        <dbReference type="ARBA" id="ARBA00022729"/>
    </source>
</evidence>
<evidence type="ECO:0000259" key="2">
    <source>
        <dbReference type="PROSITE" id="PS51910"/>
    </source>
</evidence>
<name>A0A1B0BHM2_9MUSC</name>
<dbReference type="InterPro" id="IPR017853">
    <property type="entry name" value="GH"/>
</dbReference>
<dbReference type="GO" id="GO:0005975">
    <property type="term" value="P:carbohydrate metabolic process"/>
    <property type="evidence" value="ECO:0007669"/>
    <property type="project" value="InterPro"/>
</dbReference>
<accession>A0A1B0BHM2</accession>
<keyword evidence="1" id="KW-0732">Signal</keyword>
<dbReference type="PROSITE" id="PS51910">
    <property type="entry name" value="GH18_2"/>
    <property type="match status" value="1"/>
</dbReference>